<feature type="region of interest" description="Disordered" evidence="1">
    <location>
        <begin position="1"/>
        <end position="34"/>
    </location>
</feature>
<dbReference type="OrthoDB" id="8474731at2"/>
<protein>
    <recommendedName>
        <fullName evidence="2">HTH cro/C1-type domain-containing protein</fullName>
    </recommendedName>
</protein>
<evidence type="ECO:0000313" key="3">
    <source>
        <dbReference type="EMBL" id="PXW63494.1"/>
    </source>
</evidence>
<feature type="domain" description="HTH cro/C1-type" evidence="2">
    <location>
        <begin position="45"/>
        <end position="104"/>
    </location>
</feature>
<comment type="caution">
    <text evidence="3">The sequence shown here is derived from an EMBL/GenBank/DDBJ whole genome shotgun (WGS) entry which is preliminary data.</text>
</comment>
<dbReference type="InterPro" id="IPR001387">
    <property type="entry name" value="Cro/C1-type_HTH"/>
</dbReference>
<feature type="domain" description="HTH cro/C1-type" evidence="2">
    <location>
        <begin position="194"/>
        <end position="250"/>
    </location>
</feature>
<evidence type="ECO:0000256" key="1">
    <source>
        <dbReference type="SAM" id="MobiDB-lite"/>
    </source>
</evidence>
<dbReference type="SMART" id="SM00530">
    <property type="entry name" value="HTH_XRE"/>
    <property type="match status" value="2"/>
</dbReference>
<proteinExistence type="predicted"/>
<gene>
    <name evidence="3" type="ORF">C7450_102410</name>
</gene>
<dbReference type="CDD" id="cd00093">
    <property type="entry name" value="HTH_XRE"/>
    <property type="match status" value="1"/>
</dbReference>
<dbReference type="EMBL" id="QJJK01000002">
    <property type="protein sequence ID" value="PXW63494.1"/>
    <property type="molecule type" value="Genomic_DNA"/>
</dbReference>
<keyword evidence="4" id="KW-1185">Reference proteome</keyword>
<dbReference type="Proteomes" id="UP000248021">
    <property type="component" value="Unassembled WGS sequence"/>
</dbReference>
<name>A0A2V3UEU4_9HYPH</name>
<dbReference type="AlphaFoldDB" id="A0A2V3UEU4"/>
<evidence type="ECO:0000259" key="2">
    <source>
        <dbReference type="SMART" id="SM00530"/>
    </source>
</evidence>
<evidence type="ECO:0000313" key="4">
    <source>
        <dbReference type="Proteomes" id="UP000248021"/>
    </source>
</evidence>
<sequence length="295" mass="31891">MSSFADTVHTAPVAWPPPKRLKPRTGTAPDGMPARAITPAEVTDRLSSRLRDLVGPGRRWSYAEISAHTLIDVRTLKAYVRGTACPNLAKYKRLVVVMGPEVAIDLNRMLGWEPRIGNDPPEALDLGALEAALLRAEQALAGLDRARQPGPSGLIKPNSHTATARVADTRPEFARALPAQAITPAAIAARLSYRLRRMLDGEGNRSIGGIAEATGISRGVIEAYVAGTACPNLARYFRLERVLGQELGIEFALMLGWRPRYQASRNVAAPLIEALHGSVRACLDTLERIKGTDGR</sequence>
<dbReference type="RefSeq" id="WP_110373632.1">
    <property type="nucleotide sequence ID" value="NZ_JAHBRY010000002.1"/>
</dbReference>
<reference evidence="3 4" key="1">
    <citation type="submission" date="2018-05" db="EMBL/GenBank/DDBJ databases">
        <title>Genomic Encyclopedia of Type Strains, Phase IV (KMG-IV): sequencing the most valuable type-strain genomes for metagenomic binning, comparative biology and taxonomic classification.</title>
        <authorList>
            <person name="Goeker M."/>
        </authorList>
    </citation>
    <scope>NUCLEOTIDE SEQUENCE [LARGE SCALE GENOMIC DNA]</scope>
    <source>
        <strain evidence="3 4">DSM 6462</strain>
    </source>
</reference>
<organism evidence="3 4">
    <name type="scientific">Chelatococcus asaccharovorans</name>
    <dbReference type="NCBI Taxonomy" id="28210"/>
    <lineage>
        <taxon>Bacteria</taxon>
        <taxon>Pseudomonadati</taxon>
        <taxon>Pseudomonadota</taxon>
        <taxon>Alphaproteobacteria</taxon>
        <taxon>Hyphomicrobiales</taxon>
        <taxon>Chelatococcaceae</taxon>
        <taxon>Chelatococcus</taxon>
    </lineage>
</organism>
<accession>A0A2V3UEU4</accession>